<keyword evidence="7 9" id="KW-0675">Receptor</keyword>
<dbReference type="AlphaFoldDB" id="A0A9X0CPC4"/>
<name>A0A9X0CPC4_9CNID</name>
<evidence type="ECO:0000256" key="9">
    <source>
        <dbReference type="RuleBase" id="RU000688"/>
    </source>
</evidence>
<dbReference type="InterPro" id="IPR050569">
    <property type="entry name" value="TAAR"/>
</dbReference>
<evidence type="ECO:0000256" key="10">
    <source>
        <dbReference type="SAM" id="Phobius"/>
    </source>
</evidence>
<evidence type="ECO:0000256" key="6">
    <source>
        <dbReference type="ARBA" id="ARBA00023136"/>
    </source>
</evidence>
<comment type="caution">
    <text evidence="12">The sequence shown here is derived from an EMBL/GenBank/DDBJ whole genome shotgun (WGS) entry which is preliminary data.</text>
</comment>
<feature type="transmembrane region" description="Helical" evidence="10">
    <location>
        <begin position="240"/>
        <end position="259"/>
    </location>
</feature>
<evidence type="ECO:0000256" key="2">
    <source>
        <dbReference type="ARBA" id="ARBA00022475"/>
    </source>
</evidence>
<dbReference type="PROSITE" id="PS00237">
    <property type="entry name" value="G_PROTEIN_RECEP_F1_1"/>
    <property type="match status" value="1"/>
</dbReference>
<evidence type="ECO:0000256" key="7">
    <source>
        <dbReference type="ARBA" id="ARBA00023170"/>
    </source>
</evidence>
<accession>A0A9X0CPC4</accession>
<dbReference type="PRINTS" id="PR00237">
    <property type="entry name" value="GPCRRHODOPSN"/>
</dbReference>
<comment type="similarity">
    <text evidence="9">Belongs to the G-protein coupled receptor 1 family.</text>
</comment>
<evidence type="ECO:0000313" key="12">
    <source>
        <dbReference type="EMBL" id="KAJ7370451.1"/>
    </source>
</evidence>
<dbReference type="GO" id="GO:0004930">
    <property type="term" value="F:G protein-coupled receptor activity"/>
    <property type="evidence" value="ECO:0007669"/>
    <property type="project" value="UniProtKB-KW"/>
</dbReference>
<keyword evidence="2" id="KW-1003">Cell membrane</keyword>
<feature type="transmembrane region" description="Helical" evidence="10">
    <location>
        <begin position="68"/>
        <end position="97"/>
    </location>
</feature>
<dbReference type="SUPFAM" id="SSF81321">
    <property type="entry name" value="Family A G protein-coupled receptor-like"/>
    <property type="match status" value="1"/>
</dbReference>
<dbReference type="InterPro" id="IPR000276">
    <property type="entry name" value="GPCR_Rhodpsn"/>
</dbReference>
<feature type="transmembrane region" description="Helical" evidence="10">
    <location>
        <begin position="151"/>
        <end position="171"/>
    </location>
</feature>
<evidence type="ECO:0000259" key="11">
    <source>
        <dbReference type="PROSITE" id="PS50262"/>
    </source>
</evidence>
<organism evidence="12 13">
    <name type="scientific">Desmophyllum pertusum</name>
    <dbReference type="NCBI Taxonomy" id="174260"/>
    <lineage>
        <taxon>Eukaryota</taxon>
        <taxon>Metazoa</taxon>
        <taxon>Cnidaria</taxon>
        <taxon>Anthozoa</taxon>
        <taxon>Hexacorallia</taxon>
        <taxon>Scleractinia</taxon>
        <taxon>Caryophylliina</taxon>
        <taxon>Caryophylliidae</taxon>
        <taxon>Desmophyllum</taxon>
    </lineage>
</organism>
<dbReference type="PROSITE" id="PS50262">
    <property type="entry name" value="G_PROTEIN_RECEP_F1_2"/>
    <property type="match status" value="1"/>
</dbReference>
<comment type="subcellular location">
    <subcellularLocation>
        <location evidence="1">Cell membrane</location>
        <topology evidence="1">Multi-pass membrane protein</topology>
    </subcellularLocation>
</comment>
<keyword evidence="8 9" id="KW-0807">Transducer</keyword>
<evidence type="ECO:0000313" key="13">
    <source>
        <dbReference type="Proteomes" id="UP001163046"/>
    </source>
</evidence>
<sequence length="286" mass="32006">MNITDGCVHSSYSSLLLQDLTVAKTYSPALLVIFCAVNIVAAICSSSGNALVFLTVLSFSELHISSNIGLASLAAANFFEGLSIHCFCAFGSVLVLQGDCPLSSLSRCVLYFLTNVFVYSAVLNLTLVTLERYVGVIHSLRYHVILPRQRIVKFIIAIWIISLFVSVPFLIDNPTVYKRSETILTATLFVALTVTFYFNLRIHRASRRQRRQVRAQEQVMMQFTAENQQRYRFRGAKNNVFIFIALLICFVPALATRILKPPQTGRVETQCCSVKTVGRGIFRTVQ</sequence>
<dbReference type="EMBL" id="MU826865">
    <property type="protein sequence ID" value="KAJ7370451.1"/>
    <property type="molecule type" value="Genomic_DNA"/>
</dbReference>
<feature type="domain" description="G-protein coupled receptors family 1 profile" evidence="11">
    <location>
        <begin position="48"/>
        <end position="259"/>
    </location>
</feature>
<dbReference type="InterPro" id="IPR017452">
    <property type="entry name" value="GPCR_Rhodpsn_7TM"/>
</dbReference>
<evidence type="ECO:0000256" key="5">
    <source>
        <dbReference type="ARBA" id="ARBA00023040"/>
    </source>
</evidence>
<protein>
    <recommendedName>
        <fullName evidence="11">G-protein coupled receptors family 1 profile domain-containing protein</fullName>
    </recommendedName>
</protein>
<dbReference type="GO" id="GO:0005886">
    <property type="term" value="C:plasma membrane"/>
    <property type="evidence" value="ECO:0007669"/>
    <property type="project" value="UniProtKB-SubCell"/>
</dbReference>
<evidence type="ECO:0000256" key="3">
    <source>
        <dbReference type="ARBA" id="ARBA00022692"/>
    </source>
</evidence>
<keyword evidence="3 9" id="KW-0812">Transmembrane</keyword>
<keyword evidence="5 9" id="KW-0297">G-protein coupled receptor</keyword>
<dbReference type="Gene3D" id="1.20.1070.10">
    <property type="entry name" value="Rhodopsin 7-helix transmembrane proteins"/>
    <property type="match status" value="1"/>
</dbReference>
<gene>
    <name evidence="12" type="ORF">OS493_032342</name>
</gene>
<feature type="transmembrane region" description="Helical" evidence="10">
    <location>
        <begin position="29"/>
        <end position="56"/>
    </location>
</feature>
<keyword evidence="13" id="KW-1185">Reference proteome</keyword>
<dbReference type="Proteomes" id="UP001163046">
    <property type="component" value="Unassembled WGS sequence"/>
</dbReference>
<dbReference type="CDD" id="cd00637">
    <property type="entry name" value="7tm_classA_rhodopsin-like"/>
    <property type="match status" value="1"/>
</dbReference>
<dbReference type="Pfam" id="PF00001">
    <property type="entry name" value="7tm_1"/>
    <property type="match status" value="1"/>
</dbReference>
<evidence type="ECO:0000256" key="1">
    <source>
        <dbReference type="ARBA" id="ARBA00004651"/>
    </source>
</evidence>
<proteinExistence type="inferred from homology"/>
<feature type="transmembrane region" description="Helical" evidence="10">
    <location>
        <begin position="109"/>
        <end position="130"/>
    </location>
</feature>
<dbReference type="PANTHER" id="PTHR24249">
    <property type="entry name" value="HISTAMINE RECEPTOR-RELATED G-PROTEIN COUPLED RECEPTOR"/>
    <property type="match status" value="1"/>
</dbReference>
<dbReference type="OrthoDB" id="5950040at2759"/>
<keyword evidence="6 10" id="KW-0472">Membrane</keyword>
<evidence type="ECO:0000256" key="4">
    <source>
        <dbReference type="ARBA" id="ARBA00022989"/>
    </source>
</evidence>
<keyword evidence="4 10" id="KW-1133">Transmembrane helix</keyword>
<reference evidence="12" key="1">
    <citation type="submission" date="2023-01" db="EMBL/GenBank/DDBJ databases">
        <title>Genome assembly of the deep-sea coral Lophelia pertusa.</title>
        <authorList>
            <person name="Herrera S."/>
            <person name="Cordes E."/>
        </authorList>
    </citation>
    <scope>NUCLEOTIDE SEQUENCE</scope>
    <source>
        <strain evidence="12">USNM1676648</strain>
        <tissue evidence="12">Polyp</tissue>
    </source>
</reference>
<feature type="transmembrane region" description="Helical" evidence="10">
    <location>
        <begin position="183"/>
        <end position="200"/>
    </location>
</feature>
<evidence type="ECO:0000256" key="8">
    <source>
        <dbReference type="ARBA" id="ARBA00023224"/>
    </source>
</evidence>